<dbReference type="InterPro" id="IPR036890">
    <property type="entry name" value="HATPase_C_sf"/>
</dbReference>
<dbReference type="SUPFAM" id="SSF55874">
    <property type="entry name" value="ATPase domain of HSP90 chaperone/DNA topoisomerase II/histidine kinase"/>
    <property type="match status" value="1"/>
</dbReference>
<sequence>MTAVMYLAKAPQWSTLTFTSTLYLQPVLDTLLAHVPEAYREEVRLGLQEALVNAAKHGNELNPQKVVLVRYSIIDEQIHWVITDQGAGFDPPSAYPILIEDLLPAETSEGGRGLFILYEIFDEVYWNAQGTELSLSKDCHHCLSTLNS</sequence>
<dbReference type="AlphaFoldDB" id="A0AAE4FTA9"/>
<feature type="domain" description="Histidine kinase/HSP90-like ATPase" evidence="2">
    <location>
        <begin position="33"/>
        <end position="137"/>
    </location>
</feature>
<evidence type="ECO:0000256" key="1">
    <source>
        <dbReference type="ARBA" id="ARBA00022527"/>
    </source>
</evidence>
<dbReference type="EMBL" id="JAVMIP010000012">
    <property type="protein sequence ID" value="MDS3861473.1"/>
    <property type="molecule type" value="Genomic_DNA"/>
</dbReference>
<dbReference type="Pfam" id="PF13581">
    <property type="entry name" value="HATPase_c_2"/>
    <property type="match status" value="1"/>
</dbReference>
<dbReference type="CDD" id="cd16936">
    <property type="entry name" value="HATPase_RsbW-like"/>
    <property type="match status" value="1"/>
</dbReference>
<dbReference type="RefSeq" id="WP_322878715.1">
    <property type="nucleotide sequence ID" value="NZ_JAVMIP010000012.1"/>
</dbReference>
<reference evidence="4" key="1">
    <citation type="submission" date="2023-07" db="EMBL/GenBank/DDBJ databases">
        <authorList>
            <person name="Luz R."/>
            <person name="Cordeiro R."/>
            <person name="Fonseca A."/>
            <person name="Goncalves V."/>
        </authorList>
    </citation>
    <scope>NUCLEOTIDE SEQUENCE [LARGE SCALE GENOMIC DNA]</scope>
    <source>
        <strain evidence="4">BACA0444</strain>
    </source>
</reference>
<proteinExistence type="predicted"/>
<name>A0AAE4FTA9_9CYAN</name>
<dbReference type="GO" id="GO:0004674">
    <property type="term" value="F:protein serine/threonine kinase activity"/>
    <property type="evidence" value="ECO:0007669"/>
    <property type="project" value="UniProtKB-KW"/>
</dbReference>
<dbReference type="InterPro" id="IPR050267">
    <property type="entry name" value="Anti-sigma-factor_SerPK"/>
</dbReference>
<dbReference type="PIRSF" id="PIRSF020906">
    <property type="entry name" value="Anti_s_fact_PmgA_prd"/>
    <property type="match status" value="1"/>
</dbReference>
<keyword evidence="1" id="KW-0418">Kinase</keyword>
<keyword evidence="1" id="KW-0723">Serine/threonine-protein kinase</keyword>
<evidence type="ECO:0000259" key="2">
    <source>
        <dbReference type="Pfam" id="PF13581"/>
    </source>
</evidence>
<keyword evidence="4" id="KW-1185">Reference proteome</keyword>
<dbReference type="PANTHER" id="PTHR35526">
    <property type="entry name" value="ANTI-SIGMA-F FACTOR RSBW-RELATED"/>
    <property type="match status" value="1"/>
</dbReference>
<accession>A0AAE4FTA9</accession>
<protein>
    <submittedName>
        <fullName evidence="3">Anti-sigma regulatory factor</fullName>
    </submittedName>
</protein>
<dbReference type="Gene3D" id="3.30.565.10">
    <property type="entry name" value="Histidine kinase-like ATPase, C-terminal domain"/>
    <property type="match status" value="1"/>
</dbReference>
<keyword evidence="1" id="KW-0808">Transferase</keyword>
<organism evidence="3 4">
    <name type="scientific">Pseudocalidococcus azoricus BACA0444</name>
    <dbReference type="NCBI Taxonomy" id="2918990"/>
    <lineage>
        <taxon>Bacteria</taxon>
        <taxon>Bacillati</taxon>
        <taxon>Cyanobacteriota</taxon>
        <taxon>Cyanophyceae</taxon>
        <taxon>Acaryochloridales</taxon>
        <taxon>Thermosynechococcaceae</taxon>
        <taxon>Pseudocalidococcus</taxon>
        <taxon>Pseudocalidococcus azoricus</taxon>
    </lineage>
</organism>
<evidence type="ECO:0000313" key="3">
    <source>
        <dbReference type="EMBL" id="MDS3861473.1"/>
    </source>
</evidence>
<evidence type="ECO:0000313" key="4">
    <source>
        <dbReference type="Proteomes" id="UP001268256"/>
    </source>
</evidence>
<dbReference type="InterPro" id="IPR003594">
    <property type="entry name" value="HATPase_dom"/>
</dbReference>
<gene>
    <name evidence="3" type="ORF">RIF25_11715</name>
</gene>
<comment type="caution">
    <text evidence="3">The sequence shown here is derived from an EMBL/GenBank/DDBJ whole genome shotgun (WGS) entry which is preliminary data.</text>
</comment>
<dbReference type="PANTHER" id="PTHR35526:SF3">
    <property type="entry name" value="ANTI-SIGMA-F FACTOR RSBW"/>
    <property type="match status" value="1"/>
</dbReference>
<dbReference type="InterPro" id="IPR016781">
    <property type="entry name" value="Anti-sigma_regulat_PmgA_prd"/>
</dbReference>
<dbReference type="Proteomes" id="UP001268256">
    <property type="component" value="Unassembled WGS sequence"/>
</dbReference>